<organism evidence="1 2">
    <name type="scientific">Prorocentrum cordatum</name>
    <dbReference type="NCBI Taxonomy" id="2364126"/>
    <lineage>
        <taxon>Eukaryota</taxon>
        <taxon>Sar</taxon>
        <taxon>Alveolata</taxon>
        <taxon>Dinophyceae</taxon>
        <taxon>Prorocentrales</taxon>
        <taxon>Prorocentraceae</taxon>
        <taxon>Prorocentrum</taxon>
    </lineage>
</organism>
<dbReference type="EMBL" id="CAUYUJ010006133">
    <property type="protein sequence ID" value="CAK0816226.1"/>
    <property type="molecule type" value="Genomic_DNA"/>
</dbReference>
<accession>A0ABN9RB87</accession>
<gene>
    <name evidence="1" type="ORF">PCOR1329_LOCUS19257</name>
</gene>
<dbReference type="Proteomes" id="UP001189429">
    <property type="component" value="Unassembled WGS sequence"/>
</dbReference>
<reference evidence="1" key="1">
    <citation type="submission" date="2023-10" db="EMBL/GenBank/DDBJ databases">
        <authorList>
            <person name="Chen Y."/>
            <person name="Shah S."/>
            <person name="Dougan E. K."/>
            <person name="Thang M."/>
            <person name="Chan C."/>
        </authorList>
    </citation>
    <scope>NUCLEOTIDE SEQUENCE [LARGE SCALE GENOMIC DNA]</scope>
</reference>
<evidence type="ECO:0000313" key="1">
    <source>
        <dbReference type="EMBL" id="CAK0816226.1"/>
    </source>
</evidence>
<evidence type="ECO:0000313" key="2">
    <source>
        <dbReference type="Proteomes" id="UP001189429"/>
    </source>
</evidence>
<name>A0ABN9RB87_9DINO</name>
<sequence>MRDLSAATLTQTNAVKAKELLTTEYRRVSRQTSQAMISAWKRRLQSSTRASYQWVSGSGPTVKGAMLIPNGSFTADRQEQFDVVLKIWLFFFHKFKDQKEDVEGFMGMFRTHISEGRLCSYGP</sequence>
<keyword evidence="2" id="KW-1185">Reference proteome</keyword>
<comment type="caution">
    <text evidence="1">The sequence shown here is derived from an EMBL/GenBank/DDBJ whole genome shotgun (WGS) entry which is preliminary data.</text>
</comment>
<proteinExistence type="predicted"/>
<protein>
    <submittedName>
        <fullName evidence="1">Uncharacterized protein</fullName>
    </submittedName>
</protein>